<dbReference type="GO" id="GO:0032259">
    <property type="term" value="P:methylation"/>
    <property type="evidence" value="ECO:0007669"/>
    <property type="project" value="UniProtKB-KW"/>
</dbReference>
<keyword evidence="2" id="KW-1185">Reference proteome</keyword>
<dbReference type="Gene3D" id="3.40.50.150">
    <property type="entry name" value="Vaccinia Virus protein VP39"/>
    <property type="match status" value="1"/>
</dbReference>
<protein>
    <submittedName>
        <fullName evidence="1">Class I SAM-dependent methyltransferase</fullName>
    </submittedName>
</protein>
<evidence type="ECO:0000313" key="2">
    <source>
        <dbReference type="Proteomes" id="UP000617041"/>
    </source>
</evidence>
<sequence>MSAPFDVVDFQKSCDHRLYPAGISGIPVIYHRCPSCAFIFTRFFDGFTPSQWARHVYNADYVRVDPDYVDVRPRVNARELQSFLPRKKDVLGLDFGGGNGLTAALMRDAGWAFESLDPFGHSNVSAHHAGHFNFCSAMEVLEHTPDPVAALESIVGMCTAQRLIVFIGTAVHDGVVSDATRLAWWYAAPRNGHISLFSRAALARLGAAFGLQYTSITRGTHLLTRGVSPWAAKAMLLRGKLLVQARSALDRRRTA</sequence>
<keyword evidence="1" id="KW-0808">Transferase</keyword>
<dbReference type="EMBL" id="JAEDAO010000001">
    <property type="protein sequence ID" value="MBK0391246.1"/>
    <property type="molecule type" value="Genomic_DNA"/>
</dbReference>
<reference evidence="1" key="1">
    <citation type="submission" date="2020-12" db="EMBL/GenBank/DDBJ databases">
        <title>Ramlibacter sp. nov., isolated from a freshwater alga, Cryptomonas.</title>
        <authorList>
            <person name="Kim H.M."/>
            <person name="Jeon C.O."/>
        </authorList>
    </citation>
    <scope>NUCLEOTIDE SEQUENCE</scope>
    <source>
        <strain evidence="1">CrO1</strain>
    </source>
</reference>
<keyword evidence="1" id="KW-0489">Methyltransferase</keyword>
<dbReference type="Pfam" id="PF13489">
    <property type="entry name" value="Methyltransf_23"/>
    <property type="match status" value="1"/>
</dbReference>
<dbReference type="AlphaFoldDB" id="A0A934PY67"/>
<dbReference type="SUPFAM" id="SSF53335">
    <property type="entry name" value="S-adenosyl-L-methionine-dependent methyltransferases"/>
    <property type="match status" value="1"/>
</dbReference>
<proteinExistence type="predicted"/>
<accession>A0A934PY67</accession>
<dbReference type="Proteomes" id="UP000617041">
    <property type="component" value="Unassembled WGS sequence"/>
</dbReference>
<dbReference type="GO" id="GO:0008168">
    <property type="term" value="F:methyltransferase activity"/>
    <property type="evidence" value="ECO:0007669"/>
    <property type="project" value="UniProtKB-KW"/>
</dbReference>
<gene>
    <name evidence="1" type="ORF">I8E28_01465</name>
</gene>
<evidence type="ECO:0000313" key="1">
    <source>
        <dbReference type="EMBL" id="MBK0391246.1"/>
    </source>
</evidence>
<comment type="caution">
    <text evidence="1">The sequence shown here is derived from an EMBL/GenBank/DDBJ whole genome shotgun (WGS) entry which is preliminary data.</text>
</comment>
<name>A0A934PY67_9BURK</name>
<organism evidence="1 2">
    <name type="scientific">Ramlibacter algicola</name>
    <dbReference type="NCBI Taxonomy" id="2795217"/>
    <lineage>
        <taxon>Bacteria</taxon>
        <taxon>Pseudomonadati</taxon>
        <taxon>Pseudomonadota</taxon>
        <taxon>Betaproteobacteria</taxon>
        <taxon>Burkholderiales</taxon>
        <taxon>Comamonadaceae</taxon>
        <taxon>Ramlibacter</taxon>
    </lineage>
</organism>
<dbReference type="InterPro" id="IPR029063">
    <property type="entry name" value="SAM-dependent_MTases_sf"/>
</dbReference>
<dbReference type="RefSeq" id="WP_200786078.1">
    <property type="nucleotide sequence ID" value="NZ_JAEDAO010000001.1"/>
</dbReference>